<dbReference type="SUPFAM" id="SSF46785">
    <property type="entry name" value="Winged helix' DNA-binding domain"/>
    <property type="match status" value="1"/>
</dbReference>
<dbReference type="PANTHER" id="PTHR15350:SF2">
    <property type="entry name" value="EUKARYOTIC TRANSLATION INITIATION FACTOR 3 SUBUNIT M"/>
    <property type="match status" value="1"/>
</dbReference>
<name>A0A6F9DCJ4_9ASCI</name>
<evidence type="ECO:0000259" key="6">
    <source>
        <dbReference type="PROSITE" id="PS50250"/>
    </source>
</evidence>
<evidence type="ECO:0000256" key="3">
    <source>
        <dbReference type="ARBA" id="ARBA00022540"/>
    </source>
</evidence>
<evidence type="ECO:0000313" key="7">
    <source>
        <dbReference type="EMBL" id="CAB3241733.1"/>
    </source>
</evidence>
<dbReference type="Pfam" id="PF01399">
    <property type="entry name" value="PCI"/>
    <property type="match status" value="1"/>
</dbReference>
<feature type="domain" description="PCI" evidence="6">
    <location>
        <begin position="178"/>
        <end position="340"/>
    </location>
</feature>
<dbReference type="GO" id="GO:0071541">
    <property type="term" value="C:eukaryotic translation initiation factor 3 complex, eIF3m"/>
    <property type="evidence" value="ECO:0007669"/>
    <property type="project" value="UniProtKB-UniRule"/>
</dbReference>
<evidence type="ECO:0000256" key="2">
    <source>
        <dbReference type="ARBA" id="ARBA00022490"/>
    </source>
</evidence>
<gene>
    <name evidence="7" type="primary">Eif3m</name>
</gene>
<dbReference type="GO" id="GO:0001732">
    <property type="term" value="P:formation of cytoplasmic translation initiation complex"/>
    <property type="evidence" value="ECO:0007669"/>
    <property type="project" value="UniProtKB-UniRule"/>
</dbReference>
<dbReference type="InterPro" id="IPR036390">
    <property type="entry name" value="WH_DNA-bd_sf"/>
</dbReference>
<comment type="similarity">
    <text evidence="1">Belongs to the CSN7/EIF3M family. CSN7 subfamily.</text>
</comment>
<evidence type="ECO:0000256" key="4">
    <source>
        <dbReference type="ARBA" id="ARBA00022917"/>
    </source>
</evidence>
<dbReference type="AlphaFoldDB" id="A0A6F9DCJ4"/>
<proteinExistence type="evidence at transcript level"/>
<comment type="function">
    <text evidence="5">Component of the eukaryotic translation initiation factor 3 (eIF-3) complex, which is involved in protein synthesis of a specialized repertoire of mRNAs and, together with other initiation factors, stimulates binding of mRNA and methionyl-tRNAi to the 40S ribosome. The eIF-3 complex specifically targets and initiates translation of a subset of mRNAs involved in cell proliferation.</text>
</comment>
<reference evidence="7" key="1">
    <citation type="submission" date="2020-04" db="EMBL/GenBank/DDBJ databases">
        <authorList>
            <person name="Neveu A P."/>
        </authorList>
    </citation>
    <scope>NUCLEOTIDE SEQUENCE</scope>
    <source>
        <tissue evidence="7">Whole embryo</tissue>
    </source>
</reference>
<dbReference type="GO" id="GO:0016282">
    <property type="term" value="C:eukaryotic 43S preinitiation complex"/>
    <property type="evidence" value="ECO:0007669"/>
    <property type="project" value="UniProtKB-UniRule"/>
</dbReference>
<organism evidence="7">
    <name type="scientific">Phallusia mammillata</name>
    <dbReference type="NCBI Taxonomy" id="59560"/>
    <lineage>
        <taxon>Eukaryota</taxon>
        <taxon>Metazoa</taxon>
        <taxon>Chordata</taxon>
        <taxon>Tunicata</taxon>
        <taxon>Ascidiacea</taxon>
        <taxon>Phlebobranchia</taxon>
        <taxon>Ascidiidae</taxon>
        <taxon>Phallusia</taxon>
    </lineage>
</organism>
<dbReference type="PROSITE" id="PS50250">
    <property type="entry name" value="PCI"/>
    <property type="match status" value="1"/>
</dbReference>
<dbReference type="InterPro" id="IPR045237">
    <property type="entry name" value="COPS7/eIF3m"/>
</dbReference>
<keyword evidence="3 5" id="KW-0396">Initiation factor</keyword>
<dbReference type="GO" id="GO:0033290">
    <property type="term" value="C:eukaryotic 48S preinitiation complex"/>
    <property type="evidence" value="ECO:0007669"/>
    <property type="project" value="UniProtKB-UniRule"/>
</dbReference>
<comment type="subunit">
    <text evidence="5">Component of the eukaryotic translation initiation factor 3 (eIF-3) complex.</text>
</comment>
<protein>
    <recommendedName>
        <fullName evidence="5">Eukaryotic translation initiation factor 3 subunit M</fullName>
        <shortName evidence="5">eIF3m</shortName>
    </recommendedName>
</protein>
<comment type="similarity">
    <text evidence="5">Belongs to the eIF-3 subunit M family.</text>
</comment>
<dbReference type="InterPro" id="IPR027528">
    <property type="entry name" value="eIF3m"/>
</dbReference>
<keyword evidence="4 5" id="KW-0648">Protein biosynthesis</keyword>
<evidence type="ECO:0000256" key="1">
    <source>
        <dbReference type="ARBA" id="ARBA00008482"/>
    </source>
</evidence>
<dbReference type="InterPro" id="IPR040750">
    <property type="entry name" value="eIF3m_C_helix"/>
</dbReference>
<dbReference type="PANTHER" id="PTHR15350">
    <property type="entry name" value="COP9 SIGNALOSOME COMPLEX SUBUNIT 7/DENDRITIC CELL PROTEIN GA17"/>
    <property type="match status" value="1"/>
</dbReference>
<keyword evidence="2 5" id="KW-0963">Cytoplasm</keyword>
<evidence type="ECO:0000256" key="5">
    <source>
        <dbReference type="HAMAP-Rule" id="MF_03012"/>
    </source>
</evidence>
<comment type="subcellular location">
    <subcellularLocation>
        <location evidence="5">Cytoplasm</location>
    </subcellularLocation>
</comment>
<dbReference type="InterPro" id="IPR000717">
    <property type="entry name" value="PCI_dom"/>
</dbReference>
<dbReference type="EMBL" id="LR784801">
    <property type="protein sequence ID" value="CAB3241733.1"/>
    <property type="molecule type" value="mRNA"/>
</dbReference>
<sequence length="376" mass="42930">MNVPAFIDLSESDQVNELRQYFNSRDVKIEETAPEDLFGAVKSIINATSKIWNETDPKDIEGIVNSILSLLFIIPLNQGKELVDLLCEQLLAGRAEAGKNALSMKLLHNLFHGYQIKTPFLYKVYCTWIKVAGLSGSLHLLPTNLKEVNTWLEYWDAGEEGRQNLYRLLYQAHYKCGSSDEAAETMIRLLEGYTDDNAAQARDDAIKCITRAIADQNTYLFDQLLTLKPVNFLEGELIYDLLNIFVSGNVNDYKEFYASNNKFFQNLGLSHESNLRKIQLLTLVDIVGVSREIGFDEIVNKLGLSHSEVEDFVIDAMQSKLIRARIDHVNRKILVSQACQRTFGRPQWQILHTRLQQWKDNLKRVNEKLSTVSTHA</sequence>
<accession>A0A6F9DCJ4</accession>
<dbReference type="SMART" id="SM00088">
    <property type="entry name" value="PINT"/>
    <property type="match status" value="1"/>
</dbReference>
<dbReference type="Pfam" id="PF18005">
    <property type="entry name" value="eIF3m_C_helix"/>
    <property type="match status" value="1"/>
</dbReference>
<dbReference type="GO" id="GO:0003743">
    <property type="term" value="F:translation initiation factor activity"/>
    <property type="evidence" value="ECO:0007669"/>
    <property type="project" value="UniProtKB-UniRule"/>
</dbReference>
<dbReference type="HAMAP" id="MF_03012">
    <property type="entry name" value="eIF3m"/>
    <property type="match status" value="1"/>
</dbReference>